<dbReference type="InterPro" id="IPR007263">
    <property type="entry name" value="DCC1-like"/>
</dbReference>
<dbReference type="AlphaFoldDB" id="A0AAU9DI37"/>
<sequence length="134" mass="15301">MTTSNPTVLFDGVCNLCDKTVRFVIRHDRKAKIKFASLQSATGQKLLERHGLPVQDFETFVFIEDGRAYTKSTAALKVLSTLGGGWKVLAAFRFVPEKIRDFAYLWIAKRRYKLFGKKEVCELPLPSVRERFLG</sequence>
<dbReference type="EMBL" id="AP025320">
    <property type="protein sequence ID" value="BDD12776.1"/>
    <property type="molecule type" value="Genomic_DNA"/>
</dbReference>
<dbReference type="InterPro" id="IPR052927">
    <property type="entry name" value="DCC_oxidoreductase"/>
</dbReference>
<dbReference type="PANTHER" id="PTHR33639:SF2">
    <property type="entry name" value="DUF393 DOMAIN-CONTAINING PROTEIN"/>
    <property type="match status" value="1"/>
</dbReference>
<geneLocation type="plasmid" evidence="1 2">
    <name>pFA6</name>
</geneLocation>
<evidence type="ECO:0000313" key="2">
    <source>
        <dbReference type="Proteomes" id="UP001348817"/>
    </source>
</evidence>
<dbReference type="Pfam" id="PF04134">
    <property type="entry name" value="DCC1-like"/>
    <property type="match status" value="1"/>
</dbReference>
<accession>A0AAU9DI37</accession>
<dbReference type="PANTHER" id="PTHR33639">
    <property type="entry name" value="THIOL-DISULFIDE OXIDOREDUCTASE DCC"/>
    <property type="match status" value="1"/>
</dbReference>
<proteinExistence type="predicted"/>
<keyword evidence="1" id="KW-0614">Plasmid</keyword>
<keyword evidence="2" id="KW-1185">Reference proteome</keyword>
<gene>
    <name evidence="1" type="primary">yuxK</name>
    <name evidence="1" type="ORF">FUAX_52080</name>
</gene>
<evidence type="ECO:0000313" key="1">
    <source>
        <dbReference type="EMBL" id="BDD12776.1"/>
    </source>
</evidence>
<evidence type="ECO:0008006" key="3">
    <source>
        <dbReference type="Google" id="ProtNLM"/>
    </source>
</evidence>
<dbReference type="KEGG" id="fax:FUAX_52080"/>
<name>A0AAU9DI37_9BACT</name>
<reference evidence="1 2" key="1">
    <citation type="submission" date="2021-12" db="EMBL/GenBank/DDBJ databases">
        <title>Genome sequencing of bacteria with rrn-lacking chromosome and rrn-plasmid.</title>
        <authorList>
            <person name="Anda M."/>
            <person name="Iwasaki W."/>
        </authorList>
    </citation>
    <scope>NUCLEOTIDE SEQUENCE [LARGE SCALE GENOMIC DNA]</scope>
    <source>
        <strain evidence="1 2">DSM 100852</strain>
        <plasmid evidence="1 2">pFA6</plasmid>
    </source>
</reference>
<dbReference type="GO" id="GO:0015035">
    <property type="term" value="F:protein-disulfide reductase activity"/>
    <property type="evidence" value="ECO:0007669"/>
    <property type="project" value="InterPro"/>
</dbReference>
<protein>
    <recommendedName>
        <fullName evidence="3">Thiol-disulfide oxidoreductase DCC family protein</fullName>
    </recommendedName>
</protein>
<dbReference type="RefSeq" id="WP_338395920.1">
    <property type="nucleotide sequence ID" value="NZ_AP025320.1"/>
</dbReference>
<organism evidence="1 2">
    <name type="scientific">Fulvitalea axinellae</name>
    <dbReference type="NCBI Taxonomy" id="1182444"/>
    <lineage>
        <taxon>Bacteria</taxon>
        <taxon>Pseudomonadati</taxon>
        <taxon>Bacteroidota</taxon>
        <taxon>Cytophagia</taxon>
        <taxon>Cytophagales</taxon>
        <taxon>Persicobacteraceae</taxon>
        <taxon>Fulvitalea</taxon>
    </lineage>
</organism>
<dbReference type="Proteomes" id="UP001348817">
    <property type="component" value="Plasmid pFA6"/>
</dbReference>